<proteinExistence type="predicted"/>
<organism evidence="3 4">
    <name type="scientific">Macrosiphum euphorbiae</name>
    <name type="common">potato aphid</name>
    <dbReference type="NCBI Taxonomy" id="13131"/>
    <lineage>
        <taxon>Eukaryota</taxon>
        <taxon>Metazoa</taxon>
        <taxon>Ecdysozoa</taxon>
        <taxon>Arthropoda</taxon>
        <taxon>Hexapoda</taxon>
        <taxon>Insecta</taxon>
        <taxon>Pterygota</taxon>
        <taxon>Neoptera</taxon>
        <taxon>Paraneoptera</taxon>
        <taxon>Hemiptera</taxon>
        <taxon>Sternorrhyncha</taxon>
        <taxon>Aphidomorpha</taxon>
        <taxon>Aphidoidea</taxon>
        <taxon>Aphididae</taxon>
        <taxon>Macrosiphini</taxon>
        <taxon>Macrosiphum</taxon>
    </lineage>
</organism>
<protein>
    <recommendedName>
        <fullName evidence="2">Replication protein A OB domain-containing protein</fullName>
    </recommendedName>
</protein>
<keyword evidence="1" id="KW-0238">DNA-binding</keyword>
<sequence length="199" mass="23395">MQIVLNLWNENINNFEGKKNDIIAISNAKIGEYKTQKTLVLTSASQIIINPNFPEANRLKEEFRHIEKKDIENVKFTKINLIQNLEDQIFININAVIDAVGEVDNVFSKNGQIYDKKEIITLTLWNEFATNFMGKLNTKITLRNTKISDYKNQRYLTLNRQSIVSYDVDKTTNIEFEEWFYRKYNKGCLFDDVNEHDMP</sequence>
<gene>
    <name evidence="3" type="ORF">MEUPH1_LOCUS14939</name>
</gene>
<dbReference type="EMBL" id="CARXXK010000002">
    <property type="protein sequence ID" value="CAI6359538.1"/>
    <property type="molecule type" value="Genomic_DNA"/>
</dbReference>
<comment type="caution">
    <text evidence="3">The sequence shown here is derived from an EMBL/GenBank/DDBJ whole genome shotgun (WGS) entry which is preliminary data.</text>
</comment>
<name>A0AAV0WUN6_9HEMI</name>
<evidence type="ECO:0000313" key="4">
    <source>
        <dbReference type="Proteomes" id="UP001160148"/>
    </source>
</evidence>
<feature type="domain" description="Replication protein A OB" evidence="2">
    <location>
        <begin position="79"/>
        <end position="160"/>
    </location>
</feature>
<dbReference type="Gene3D" id="2.40.50.140">
    <property type="entry name" value="Nucleic acid-binding proteins"/>
    <property type="match status" value="2"/>
</dbReference>
<keyword evidence="4" id="KW-1185">Reference proteome</keyword>
<dbReference type="SUPFAM" id="SSF50249">
    <property type="entry name" value="Nucleic acid-binding proteins"/>
    <property type="match status" value="2"/>
</dbReference>
<dbReference type="GO" id="GO:0003677">
    <property type="term" value="F:DNA binding"/>
    <property type="evidence" value="ECO:0007669"/>
    <property type="project" value="UniProtKB-KW"/>
</dbReference>
<evidence type="ECO:0000256" key="1">
    <source>
        <dbReference type="ARBA" id="ARBA00023125"/>
    </source>
</evidence>
<dbReference type="Pfam" id="PF16900">
    <property type="entry name" value="REPA_OB_2"/>
    <property type="match status" value="1"/>
</dbReference>
<dbReference type="InterPro" id="IPR031657">
    <property type="entry name" value="REPA_OB_2"/>
</dbReference>
<dbReference type="Proteomes" id="UP001160148">
    <property type="component" value="Unassembled WGS sequence"/>
</dbReference>
<evidence type="ECO:0000259" key="2">
    <source>
        <dbReference type="Pfam" id="PF16900"/>
    </source>
</evidence>
<accession>A0AAV0WUN6</accession>
<reference evidence="3 4" key="1">
    <citation type="submission" date="2023-01" db="EMBL/GenBank/DDBJ databases">
        <authorList>
            <person name="Whitehead M."/>
        </authorList>
    </citation>
    <scope>NUCLEOTIDE SEQUENCE [LARGE SCALE GENOMIC DNA]</scope>
</reference>
<dbReference type="AlphaFoldDB" id="A0AAV0WUN6"/>
<dbReference type="InterPro" id="IPR012340">
    <property type="entry name" value="NA-bd_OB-fold"/>
</dbReference>
<evidence type="ECO:0000313" key="3">
    <source>
        <dbReference type="EMBL" id="CAI6359538.1"/>
    </source>
</evidence>